<feature type="transmembrane region" description="Helical" evidence="16">
    <location>
        <begin position="45"/>
        <end position="77"/>
    </location>
</feature>
<comment type="subcellular location">
    <subcellularLocation>
        <location evidence="1">Cell membrane</location>
        <topology evidence="1">Multi-pass membrane protein</topology>
    </subcellularLocation>
</comment>
<dbReference type="PRINTS" id="PR01333">
    <property type="entry name" value="2POREKCHANEL"/>
</dbReference>
<evidence type="ECO:0000256" key="14">
    <source>
        <dbReference type="RuleBase" id="RU003857"/>
    </source>
</evidence>
<evidence type="ECO:0000256" key="4">
    <source>
        <dbReference type="ARBA" id="ARBA00022538"/>
    </source>
</evidence>
<gene>
    <name evidence="18" type="ORF">NEZAVI_LOCUS15868</name>
</gene>
<keyword evidence="7" id="KW-0631">Potassium channel</keyword>
<dbReference type="PRINTS" id="PR01588">
    <property type="entry name" value="THIKCHANNEL"/>
</dbReference>
<dbReference type="GO" id="GO:0030322">
    <property type="term" value="P:stabilization of membrane potential"/>
    <property type="evidence" value="ECO:0007669"/>
    <property type="project" value="TreeGrafter"/>
</dbReference>
<evidence type="ECO:0000256" key="8">
    <source>
        <dbReference type="ARBA" id="ARBA00022882"/>
    </source>
</evidence>
<feature type="region of interest" description="Disordered" evidence="15">
    <location>
        <begin position="237"/>
        <end position="256"/>
    </location>
</feature>
<keyword evidence="19" id="KW-1185">Reference proteome</keyword>
<evidence type="ECO:0000313" key="18">
    <source>
        <dbReference type="EMBL" id="CAH1408312.1"/>
    </source>
</evidence>
<dbReference type="PANTHER" id="PTHR11003:SF10">
    <property type="entry name" value="POTASSIUM CHANNEL DOMAIN-CONTAINING PROTEIN"/>
    <property type="match status" value="1"/>
</dbReference>
<dbReference type="InterPro" id="IPR013099">
    <property type="entry name" value="K_chnl_dom"/>
</dbReference>
<name>A0A9P0MYB8_NEZVI</name>
<evidence type="ECO:0000256" key="5">
    <source>
        <dbReference type="ARBA" id="ARBA00022692"/>
    </source>
</evidence>
<dbReference type="InterPro" id="IPR003280">
    <property type="entry name" value="2pore_dom_K_chnl"/>
</dbReference>
<keyword evidence="5 14" id="KW-0812">Transmembrane</keyword>
<dbReference type="GO" id="GO:0022841">
    <property type="term" value="F:potassium ion leak channel activity"/>
    <property type="evidence" value="ECO:0007669"/>
    <property type="project" value="TreeGrafter"/>
</dbReference>
<keyword evidence="4" id="KW-0633">Potassium transport</keyword>
<keyword evidence="2 14" id="KW-0813">Transport</keyword>
<protein>
    <recommendedName>
        <fullName evidence="17">Potassium channel domain-containing protein</fullName>
    </recommendedName>
</protein>
<dbReference type="GO" id="GO:0005886">
    <property type="term" value="C:plasma membrane"/>
    <property type="evidence" value="ECO:0007669"/>
    <property type="project" value="UniProtKB-SubCell"/>
</dbReference>
<evidence type="ECO:0000256" key="3">
    <source>
        <dbReference type="ARBA" id="ARBA00022475"/>
    </source>
</evidence>
<dbReference type="EMBL" id="OV725083">
    <property type="protein sequence ID" value="CAH1408312.1"/>
    <property type="molecule type" value="Genomic_DNA"/>
</dbReference>
<dbReference type="SUPFAM" id="SSF81324">
    <property type="entry name" value="Voltage-gated potassium channels"/>
    <property type="match status" value="2"/>
</dbReference>
<accession>A0A9P0MYB8</accession>
<reference evidence="18" key="1">
    <citation type="submission" date="2022-01" db="EMBL/GenBank/DDBJ databases">
        <authorList>
            <person name="King R."/>
        </authorList>
    </citation>
    <scope>NUCLEOTIDE SEQUENCE</scope>
</reference>
<evidence type="ECO:0000256" key="16">
    <source>
        <dbReference type="SAM" id="Phobius"/>
    </source>
</evidence>
<sequence>MSQLVLSLFLLISSKWPPLLFLINPTGYGNRAPQTNEGKVAVILYGFLGCSGGILFFNLFLERIISLLAYILGYLHLRKLEKEGRDLRDEDPLEDWKPNVYLVFLCLVVASLIIGISASVTFSFLEGWSFLESIYFCFVSFSTIGFGDYVTTQQVAYPNLSLYRFVNFVFIAMGCCCIYSLFNVTSIVIKEGLNWILIRLDCHGCGRASDKATRMLRRHSLKIQQRARRRSSFSLPKNFRKRSDSGVSNTDSNGRRLSGEISMKELLYGNKVSLAVMQKQLYEAAMMQKGYYTQEEEKDRFSPGMVGPLAIISNKLEK</sequence>
<dbReference type="GO" id="GO:0046872">
    <property type="term" value="F:metal ion binding"/>
    <property type="evidence" value="ECO:0007669"/>
    <property type="project" value="UniProtKB-KW"/>
</dbReference>
<organism evidence="18 19">
    <name type="scientific">Nezara viridula</name>
    <name type="common">Southern green stink bug</name>
    <name type="synonym">Cimex viridulus</name>
    <dbReference type="NCBI Taxonomy" id="85310"/>
    <lineage>
        <taxon>Eukaryota</taxon>
        <taxon>Metazoa</taxon>
        <taxon>Ecdysozoa</taxon>
        <taxon>Arthropoda</taxon>
        <taxon>Hexapoda</taxon>
        <taxon>Insecta</taxon>
        <taxon>Pterygota</taxon>
        <taxon>Neoptera</taxon>
        <taxon>Paraneoptera</taxon>
        <taxon>Hemiptera</taxon>
        <taxon>Heteroptera</taxon>
        <taxon>Panheteroptera</taxon>
        <taxon>Pentatomomorpha</taxon>
        <taxon>Pentatomoidea</taxon>
        <taxon>Pentatomidae</taxon>
        <taxon>Pentatominae</taxon>
        <taxon>Nezara</taxon>
    </lineage>
</organism>
<dbReference type="PANTHER" id="PTHR11003">
    <property type="entry name" value="POTASSIUM CHANNEL, SUBFAMILY K"/>
    <property type="match status" value="1"/>
</dbReference>
<feature type="transmembrane region" description="Helical" evidence="16">
    <location>
        <begin position="162"/>
        <end position="182"/>
    </location>
</feature>
<comment type="similarity">
    <text evidence="14">Belongs to the two pore domain potassium channel (TC 1.A.1.8) family.</text>
</comment>
<dbReference type="AlphaFoldDB" id="A0A9P0MYB8"/>
<keyword evidence="11 16" id="KW-0472">Membrane</keyword>
<dbReference type="InterPro" id="IPR005410">
    <property type="entry name" value="2pore_dom_K_chnl_THIK"/>
</dbReference>
<dbReference type="Pfam" id="PF07885">
    <property type="entry name" value="Ion_trans_2"/>
    <property type="match status" value="1"/>
</dbReference>
<keyword evidence="9 16" id="KW-1133">Transmembrane helix</keyword>
<evidence type="ECO:0000256" key="11">
    <source>
        <dbReference type="ARBA" id="ARBA00023136"/>
    </source>
</evidence>
<evidence type="ECO:0000256" key="13">
    <source>
        <dbReference type="ARBA" id="ARBA00034430"/>
    </source>
</evidence>
<keyword evidence="12 14" id="KW-0407">Ion channel</keyword>
<evidence type="ECO:0000259" key="17">
    <source>
        <dbReference type="Pfam" id="PF07885"/>
    </source>
</evidence>
<keyword evidence="10 14" id="KW-0406">Ion transport</keyword>
<evidence type="ECO:0000256" key="7">
    <source>
        <dbReference type="ARBA" id="ARBA00022826"/>
    </source>
</evidence>
<feature type="transmembrane region" description="Helical" evidence="16">
    <location>
        <begin position="98"/>
        <end position="122"/>
    </location>
</feature>
<keyword evidence="3" id="KW-1003">Cell membrane</keyword>
<proteinExistence type="inferred from homology"/>
<evidence type="ECO:0000256" key="15">
    <source>
        <dbReference type="SAM" id="MobiDB-lite"/>
    </source>
</evidence>
<feature type="transmembrane region" description="Helical" evidence="16">
    <location>
        <begin position="128"/>
        <end position="150"/>
    </location>
</feature>
<comment type="catalytic activity">
    <reaction evidence="13">
        <text>K(+)(in) = K(+)(out)</text>
        <dbReference type="Rhea" id="RHEA:29463"/>
        <dbReference type="ChEBI" id="CHEBI:29103"/>
    </reaction>
</comment>
<evidence type="ECO:0000256" key="9">
    <source>
        <dbReference type="ARBA" id="ARBA00022989"/>
    </source>
</evidence>
<evidence type="ECO:0000256" key="2">
    <source>
        <dbReference type="ARBA" id="ARBA00022448"/>
    </source>
</evidence>
<evidence type="ECO:0000256" key="10">
    <source>
        <dbReference type="ARBA" id="ARBA00023065"/>
    </source>
</evidence>
<dbReference type="Gene3D" id="1.10.287.70">
    <property type="match status" value="1"/>
</dbReference>
<feature type="domain" description="Potassium channel" evidence="17">
    <location>
        <begin position="112"/>
        <end position="189"/>
    </location>
</feature>
<evidence type="ECO:0000313" key="19">
    <source>
        <dbReference type="Proteomes" id="UP001152798"/>
    </source>
</evidence>
<dbReference type="Proteomes" id="UP001152798">
    <property type="component" value="Chromosome 7"/>
</dbReference>
<keyword evidence="7" id="KW-0630">Potassium</keyword>
<evidence type="ECO:0000256" key="1">
    <source>
        <dbReference type="ARBA" id="ARBA00004651"/>
    </source>
</evidence>
<keyword evidence="8" id="KW-0851">Voltage-gated channel</keyword>
<dbReference type="GO" id="GO:0034702">
    <property type="term" value="C:monoatomic ion channel complex"/>
    <property type="evidence" value="ECO:0007669"/>
    <property type="project" value="UniProtKB-KW"/>
</dbReference>
<dbReference type="GO" id="GO:0015271">
    <property type="term" value="F:outward rectifier potassium channel activity"/>
    <property type="evidence" value="ECO:0007669"/>
    <property type="project" value="TreeGrafter"/>
</dbReference>
<evidence type="ECO:0000256" key="6">
    <source>
        <dbReference type="ARBA" id="ARBA00022723"/>
    </source>
</evidence>
<keyword evidence="6" id="KW-0479">Metal-binding</keyword>
<evidence type="ECO:0000256" key="12">
    <source>
        <dbReference type="ARBA" id="ARBA00023303"/>
    </source>
</evidence>
<dbReference type="OrthoDB" id="297496at2759"/>